<keyword evidence="1" id="KW-0472">Membrane</keyword>
<comment type="caution">
    <text evidence="2">The sequence shown here is derived from an EMBL/GenBank/DDBJ whole genome shotgun (WGS) entry which is preliminary data.</text>
</comment>
<evidence type="ECO:0000313" key="2">
    <source>
        <dbReference type="EMBL" id="MBM9510420.1"/>
    </source>
</evidence>
<dbReference type="RefSeq" id="WP_205364400.1">
    <property type="nucleotide sequence ID" value="NZ_JADKYB010000037.1"/>
</dbReference>
<protein>
    <submittedName>
        <fullName evidence="2">Hydrophobic protein</fullName>
    </submittedName>
</protein>
<evidence type="ECO:0000313" key="3">
    <source>
        <dbReference type="Proteomes" id="UP000749040"/>
    </source>
</evidence>
<dbReference type="EMBL" id="JADKYB010000037">
    <property type="protein sequence ID" value="MBM9510420.1"/>
    <property type="molecule type" value="Genomic_DNA"/>
</dbReference>
<keyword evidence="1" id="KW-1133">Transmembrane helix</keyword>
<reference evidence="2 3" key="1">
    <citation type="submission" date="2021-01" db="EMBL/GenBank/DDBJ databases">
        <title>Streptomyces acididurans sp. nov., isolated from a peat swamp forest soil.</title>
        <authorList>
            <person name="Chantavorakit T."/>
            <person name="Duangmal K."/>
        </authorList>
    </citation>
    <scope>NUCLEOTIDE SEQUENCE [LARGE SCALE GENOMIC DNA]</scope>
    <source>
        <strain evidence="2 3">KK5PA1</strain>
    </source>
</reference>
<sequence>MAVVALVLLLALVLGGLGFALHVLWWIALAVLVLWLLGFVFRSAGAGTGRRSRWYRW</sequence>
<name>A0ABS2U475_9ACTN</name>
<gene>
    <name evidence="2" type="ORF">ITX44_38845</name>
</gene>
<keyword evidence="3" id="KW-1185">Reference proteome</keyword>
<feature type="transmembrane region" description="Helical" evidence="1">
    <location>
        <begin position="25"/>
        <end position="44"/>
    </location>
</feature>
<accession>A0ABS2U475</accession>
<evidence type="ECO:0000256" key="1">
    <source>
        <dbReference type="SAM" id="Phobius"/>
    </source>
</evidence>
<organism evidence="2 3">
    <name type="scientific">Actinacidiphila acididurans</name>
    <dbReference type="NCBI Taxonomy" id="2784346"/>
    <lineage>
        <taxon>Bacteria</taxon>
        <taxon>Bacillati</taxon>
        <taxon>Actinomycetota</taxon>
        <taxon>Actinomycetes</taxon>
        <taxon>Kitasatosporales</taxon>
        <taxon>Streptomycetaceae</taxon>
        <taxon>Actinacidiphila</taxon>
    </lineage>
</organism>
<keyword evidence="1" id="KW-0812">Transmembrane</keyword>
<dbReference type="Proteomes" id="UP000749040">
    <property type="component" value="Unassembled WGS sequence"/>
</dbReference>
<proteinExistence type="predicted"/>